<reference evidence="2" key="1">
    <citation type="journal article" date="2021" name="Genome Biol. Evol.">
        <title>The assembled and annotated genome of the fairy-ring fungus Marasmius oreades.</title>
        <authorList>
            <person name="Hiltunen M."/>
            <person name="Ament-Velasquez S.L."/>
            <person name="Johannesson H."/>
        </authorList>
    </citation>
    <scope>NUCLEOTIDE SEQUENCE</scope>
    <source>
        <strain evidence="2">03SP1</strain>
    </source>
</reference>
<dbReference type="AlphaFoldDB" id="A0A9P7V023"/>
<name>A0A9P7V023_9AGAR</name>
<feature type="compositionally biased region" description="Polar residues" evidence="1">
    <location>
        <begin position="1"/>
        <end position="11"/>
    </location>
</feature>
<sequence>MQLRNAQGSGQSHEKQTKSQDDKENDPPGSSDLSSTPTLGGARKKQAVDLHVQLKKKDGQLKSSRSKNKLIKAKLTHRETAAGVLKKENNRLRTLILQTDTEKSHLARQLKSAYHQNQQQVSKRERKFFQVVQKLEMQHSNALASSEMYN</sequence>
<evidence type="ECO:0000313" key="3">
    <source>
        <dbReference type="Proteomes" id="UP001049176"/>
    </source>
</evidence>
<feature type="region of interest" description="Disordered" evidence="1">
    <location>
        <begin position="1"/>
        <end position="47"/>
    </location>
</feature>
<accession>A0A9P7V023</accession>
<dbReference type="Proteomes" id="UP001049176">
    <property type="component" value="Chromosome 2"/>
</dbReference>
<protein>
    <submittedName>
        <fullName evidence="2">Uncharacterized protein</fullName>
    </submittedName>
</protein>
<evidence type="ECO:0000256" key="1">
    <source>
        <dbReference type="SAM" id="MobiDB-lite"/>
    </source>
</evidence>
<keyword evidence="3" id="KW-1185">Reference proteome</keyword>
<comment type="caution">
    <text evidence="2">The sequence shown here is derived from an EMBL/GenBank/DDBJ whole genome shotgun (WGS) entry which is preliminary data.</text>
</comment>
<dbReference type="RefSeq" id="XP_043014241.1">
    <property type="nucleotide sequence ID" value="XM_043149634.1"/>
</dbReference>
<gene>
    <name evidence="2" type="ORF">E1B28_005091</name>
</gene>
<proteinExistence type="predicted"/>
<feature type="compositionally biased region" description="Basic and acidic residues" evidence="1">
    <location>
        <begin position="12"/>
        <end position="26"/>
    </location>
</feature>
<dbReference type="GeneID" id="66074167"/>
<organism evidence="2 3">
    <name type="scientific">Marasmius oreades</name>
    <name type="common">fairy-ring Marasmius</name>
    <dbReference type="NCBI Taxonomy" id="181124"/>
    <lineage>
        <taxon>Eukaryota</taxon>
        <taxon>Fungi</taxon>
        <taxon>Dikarya</taxon>
        <taxon>Basidiomycota</taxon>
        <taxon>Agaricomycotina</taxon>
        <taxon>Agaricomycetes</taxon>
        <taxon>Agaricomycetidae</taxon>
        <taxon>Agaricales</taxon>
        <taxon>Marasmiineae</taxon>
        <taxon>Marasmiaceae</taxon>
        <taxon>Marasmius</taxon>
    </lineage>
</organism>
<dbReference type="KEGG" id="more:E1B28_005091"/>
<evidence type="ECO:0000313" key="2">
    <source>
        <dbReference type="EMBL" id="KAG7097771.1"/>
    </source>
</evidence>
<dbReference type="EMBL" id="CM032182">
    <property type="protein sequence ID" value="KAG7097771.1"/>
    <property type="molecule type" value="Genomic_DNA"/>
</dbReference>